<keyword evidence="2" id="KW-0813">Transport</keyword>
<evidence type="ECO:0000313" key="14">
    <source>
        <dbReference type="Proteomes" id="UP000461585"/>
    </source>
</evidence>
<dbReference type="SUPFAM" id="SSF63520">
    <property type="entry name" value="PTS-regulatory domain, PRD"/>
    <property type="match status" value="1"/>
</dbReference>
<dbReference type="GO" id="GO:0009401">
    <property type="term" value="P:phosphoenolpyruvate-dependent sugar phosphotransferase system"/>
    <property type="evidence" value="ECO:0007669"/>
    <property type="project" value="UniProtKB-KW"/>
</dbReference>
<evidence type="ECO:0000256" key="6">
    <source>
        <dbReference type="ARBA" id="ARBA00022683"/>
    </source>
</evidence>
<evidence type="ECO:0000256" key="10">
    <source>
        <dbReference type="ARBA" id="ARBA00042072"/>
    </source>
</evidence>
<keyword evidence="3" id="KW-0963">Cytoplasm</keyword>
<evidence type="ECO:0000313" key="13">
    <source>
        <dbReference type="EMBL" id="NDL67842.1"/>
    </source>
</evidence>
<dbReference type="InterPro" id="IPR013011">
    <property type="entry name" value="PTS_EIIB_2"/>
</dbReference>
<name>A0A7X5HWB9_9FIRM</name>
<dbReference type="Pfam" id="PF00359">
    <property type="entry name" value="PTS_EIIA_2"/>
    <property type="match status" value="1"/>
</dbReference>
<dbReference type="Gene3D" id="1.10.1790.10">
    <property type="entry name" value="PRD domain"/>
    <property type="match status" value="1"/>
</dbReference>
<accession>A0A7X5HWB9</accession>
<dbReference type="InterPro" id="IPR016152">
    <property type="entry name" value="PTrfase/Anion_transptr"/>
</dbReference>
<dbReference type="InterPro" id="IPR051351">
    <property type="entry name" value="Ascorbate-PTS_EIIA_comp"/>
</dbReference>
<dbReference type="InterPro" id="IPR011608">
    <property type="entry name" value="PRD"/>
</dbReference>
<feature type="domain" description="PTS EIIA type-2" evidence="11">
    <location>
        <begin position="211"/>
        <end position="352"/>
    </location>
</feature>
<dbReference type="Proteomes" id="UP000461585">
    <property type="component" value="Unassembled WGS sequence"/>
</dbReference>
<evidence type="ECO:0000259" key="12">
    <source>
        <dbReference type="PROSITE" id="PS51099"/>
    </source>
</evidence>
<feature type="domain" description="PTS EIIB type-2" evidence="12">
    <location>
        <begin position="69"/>
        <end position="159"/>
    </location>
</feature>
<keyword evidence="7" id="KW-0418">Kinase</keyword>
<dbReference type="InterPro" id="IPR036095">
    <property type="entry name" value="PTS_EIIB-like_sf"/>
</dbReference>
<dbReference type="RefSeq" id="WP_162370568.1">
    <property type="nucleotide sequence ID" value="NZ_JAAEEH010000022.1"/>
</dbReference>
<evidence type="ECO:0000256" key="8">
    <source>
        <dbReference type="ARBA" id="ARBA00037387"/>
    </source>
</evidence>
<dbReference type="InterPro" id="IPR036634">
    <property type="entry name" value="PRD_sf"/>
</dbReference>
<protein>
    <recommendedName>
        <fullName evidence="9">Ascorbate-specific PTS system EIIA component</fullName>
    </recommendedName>
    <alternativeName>
        <fullName evidence="10">Ascorbate-specific phosphotransferase enzyme IIA component</fullName>
    </alternativeName>
</protein>
<keyword evidence="5" id="KW-0808">Transferase</keyword>
<keyword evidence="6" id="KW-0598">Phosphotransferase system</keyword>
<dbReference type="GO" id="GO:0006355">
    <property type="term" value="P:regulation of DNA-templated transcription"/>
    <property type="evidence" value="ECO:0007669"/>
    <property type="project" value="InterPro"/>
</dbReference>
<evidence type="ECO:0000256" key="2">
    <source>
        <dbReference type="ARBA" id="ARBA00022448"/>
    </source>
</evidence>
<evidence type="ECO:0000256" key="9">
    <source>
        <dbReference type="ARBA" id="ARBA00041175"/>
    </source>
</evidence>
<comment type="caution">
    <text evidence="13">The sequence shown here is derived from an EMBL/GenBank/DDBJ whole genome shotgun (WGS) entry which is preliminary data.</text>
</comment>
<dbReference type="PROSITE" id="PS51257">
    <property type="entry name" value="PROKAR_LIPOPROTEIN"/>
    <property type="match status" value="1"/>
</dbReference>
<organism evidence="13 14">
    <name type="scientific">Anaerotalea alkaliphila</name>
    <dbReference type="NCBI Taxonomy" id="2662126"/>
    <lineage>
        <taxon>Bacteria</taxon>
        <taxon>Bacillati</taxon>
        <taxon>Bacillota</taxon>
        <taxon>Clostridia</taxon>
        <taxon>Eubacteriales</taxon>
        <taxon>Anaerotalea</taxon>
    </lineage>
</organism>
<evidence type="ECO:0000256" key="3">
    <source>
        <dbReference type="ARBA" id="ARBA00022490"/>
    </source>
</evidence>
<evidence type="ECO:0000256" key="1">
    <source>
        <dbReference type="ARBA" id="ARBA00004496"/>
    </source>
</evidence>
<dbReference type="Pfam" id="PF02302">
    <property type="entry name" value="PTS_IIB"/>
    <property type="match status" value="1"/>
</dbReference>
<reference evidence="13 14" key="1">
    <citation type="submission" date="2020-01" db="EMBL/GenBank/DDBJ databases">
        <title>Anaeroalcalibacter tamaniensis gen. nov., sp. nov., moderately halophilic strictly anaerobic fermenter bacterium from mud volcano of Taman peninsula.</title>
        <authorList>
            <person name="Frolova A."/>
            <person name="Merkel A.Y."/>
            <person name="Slobodkin A.I."/>
        </authorList>
    </citation>
    <scope>NUCLEOTIDE SEQUENCE [LARGE SCALE GENOMIC DNA]</scope>
    <source>
        <strain evidence="13 14">F-3ap</strain>
    </source>
</reference>
<dbReference type="GO" id="GO:0005737">
    <property type="term" value="C:cytoplasm"/>
    <property type="evidence" value="ECO:0007669"/>
    <property type="project" value="UniProtKB-SubCell"/>
</dbReference>
<dbReference type="PANTHER" id="PTHR36203">
    <property type="entry name" value="ASCORBATE-SPECIFIC PTS SYSTEM EIIA COMPONENT"/>
    <property type="match status" value="1"/>
</dbReference>
<dbReference type="AlphaFoldDB" id="A0A7X5HWB9"/>
<sequence length="354" mass="39883">MRTLASCIGAMTAGCAAGCASISIYRVSERICKELEKMVGNPINEDDIAYIAMHFGGHLKREKNELSFPKVLLVCLNGVATSKLLRKELEHLLENINIIDAVSLEEVELYARDVDYIITTVPINGKGYEQKSILVTPVLTALDKSRLLKIFHKSRGGFNLETLKQSVYRRIEKEFDKETAKKIIRIMDKELDKQVEYLNLTQRKVQPMLNELVTEDKIILMKQVKDYKEAVYASAKPLLDAGSVEERYLEKVIQNIQELGPYIVVAPDVAISHARPEDGVLELGMSVLVLEEAVNFSNDKERYAKLVVTLAAPDDETHLKALGQLSELLMNDMEELLASKTKEDVLKLVKQYSN</sequence>
<dbReference type="Pfam" id="PF00874">
    <property type="entry name" value="PRD"/>
    <property type="match status" value="1"/>
</dbReference>
<keyword evidence="4" id="KW-0597">Phosphoprotein</keyword>
<dbReference type="SUPFAM" id="SSF52794">
    <property type="entry name" value="PTS system IIB component-like"/>
    <property type="match status" value="1"/>
</dbReference>
<dbReference type="GO" id="GO:0016301">
    <property type="term" value="F:kinase activity"/>
    <property type="evidence" value="ECO:0007669"/>
    <property type="project" value="UniProtKB-KW"/>
</dbReference>
<dbReference type="CDD" id="cd05568">
    <property type="entry name" value="PTS_IIB_bgl_like"/>
    <property type="match status" value="1"/>
</dbReference>
<dbReference type="GO" id="GO:0008982">
    <property type="term" value="F:protein-N(PI)-phosphohistidine-sugar phosphotransferase activity"/>
    <property type="evidence" value="ECO:0007669"/>
    <property type="project" value="InterPro"/>
</dbReference>
<evidence type="ECO:0000256" key="4">
    <source>
        <dbReference type="ARBA" id="ARBA00022553"/>
    </source>
</evidence>
<dbReference type="Gene3D" id="3.40.930.10">
    <property type="entry name" value="Mannitol-specific EII, Chain A"/>
    <property type="match status" value="1"/>
</dbReference>
<dbReference type="EMBL" id="JAAEEH010000022">
    <property type="protein sequence ID" value="NDL67842.1"/>
    <property type="molecule type" value="Genomic_DNA"/>
</dbReference>
<evidence type="ECO:0000259" key="11">
    <source>
        <dbReference type="PROSITE" id="PS51094"/>
    </source>
</evidence>
<comment type="function">
    <text evidence="8">The phosphoenolpyruvate-dependent sugar phosphotransferase system (sugar PTS), a major carbohydrate active transport system, catalyzes the phosphorylation of incoming sugar substrates concomitantly with their translocation across the cell membrane. The enzyme II UlaABC PTS system is involved in ascorbate transport.</text>
</comment>
<evidence type="ECO:0000256" key="7">
    <source>
        <dbReference type="ARBA" id="ARBA00022777"/>
    </source>
</evidence>
<gene>
    <name evidence="13" type="ORF">GXN74_08830</name>
</gene>
<dbReference type="Gene3D" id="3.40.50.2300">
    <property type="match status" value="1"/>
</dbReference>
<dbReference type="CDD" id="cd00211">
    <property type="entry name" value="PTS_IIA_fru"/>
    <property type="match status" value="1"/>
</dbReference>
<keyword evidence="14" id="KW-1185">Reference proteome</keyword>
<dbReference type="PANTHER" id="PTHR36203:SF1">
    <property type="entry name" value="ASCORBATE-SPECIFIC PTS SYSTEM EIIA COMPONENT"/>
    <property type="match status" value="1"/>
</dbReference>
<dbReference type="PROSITE" id="PS51094">
    <property type="entry name" value="PTS_EIIA_TYPE_2"/>
    <property type="match status" value="1"/>
</dbReference>
<dbReference type="PROSITE" id="PS51099">
    <property type="entry name" value="PTS_EIIB_TYPE_2"/>
    <property type="match status" value="1"/>
</dbReference>
<dbReference type="SUPFAM" id="SSF55804">
    <property type="entry name" value="Phoshotransferase/anion transport protein"/>
    <property type="match status" value="1"/>
</dbReference>
<dbReference type="InterPro" id="IPR002178">
    <property type="entry name" value="PTS_EIIA_type-2_dom"/>
</dbReference>
<comment type="subcellular location">
    <subcellularLocation>
        <location evidence="1">Cytoplasm</location>
    </subcellularLocation>
</comment>
<evidence type="ECO:0000256" key="5">
    <source>
        <dbReference type="ARBA" id="ARBA00022679"/>
    </source>
</evidence>
<proteinExistence type="predicted"/>
<dbReference type="InterPro" id="IPR003501">
    <property type="entry name" value="PTS_EIIB_2/3"/>
</dbReference>